<protein>
    <submittedName>
        <fullName evidence="2">VTC domain-containing protein</fullName>
    </submittedName>
</protein>
<dbReference type="InterPro" id="IPR042267">
    <property type="entry name" value="VTC_sf"/>
</dbReference>
<dbReference type="RefSeq" id="WP_283407431.1">
    <property type="nucleotide sequence ID" value="NZ_FXUF01000001.1"/>
</dbReference>
<reference evidence="2" key="1">
    <citation type="submission" date="2017-05" db="EMBL/GenBank/DDBJ databases">
        <authorList>
            <person name="Varghese N."/>
            <person name="Submissions S."/>
        </authorList>
    </citation>
    <scope>NUCLEOTIDE SEQUENCE</scope>
    <source>
        <strain evidence="2">Su22</strain>
    </source>
</reference>
<dbReference type="GO" id="GO:0006799">
    <property type="term" value="P:polyphosphate biosynthetic process"/>
    <property type="evidence" value="ECO:0007669"/>
    <property type="project" value="UniProtKB-ARBA"/>
</dbReference>
<evidence type="ECO:0000259" key="1">
    <source>
        <dbReference type="Pfam" id="PF09359"/>
    </source>
</evidence>
<accession>A0AA46AHC4</accession>
<evidence type="ECO:0000313" key="2">
    <source>
        <dbReference type="EMBL" id="SMP38218.1"/>
    </source>
</evidence>
<dbReference type="EMBL" id="FXUF01000001">
    <property type="protein sequence ID" value="SMP38218.1"/>
    <property type="molecule type" value="Genomic_DNA"/>
</dbReference>
<organism evidence="2 3">
    <name type="scientific">Anoxynatronum buryatiense</name>
    <dbReference type="NCBI Taxonomy" id="489973"/>
    <lineage>
        <taxon>Bacteria</taxon>
        <taxon>Bacillati</taxon>
        <taxon>Bacillota</taxon>
        <taxon>Clostridia</taxon>
        <taxon>Eubacteriales</taxon>
        <taxon>Clostridiaceae</taxon>
        <taxon>Anoxynatronum</taxon>
    </lineage>
</organism>
<evidence type="ECO:0000313" key="3">
    <source>
        <dbReference type="Proteomes" id="UP001158066"/>
    </source>
</evidence>
<name>A0AA46AHC4_9CLOT</name>
<gene>
    <name evidence="2" type="ORF">SAMN06296020_10165</name>
</gene>
<feature type="domain" description="VTC" evidence="1">
    <location>
        <begin position="4"/>
        <end position="220"/>
    </location>
</feature>
<proteinExistence type="predicted"/>
<dbReference type="Gene3D" id="3.20.100.30">
    <property type="entry name" value="VTC, catalytic tunnel domain"/>
    <property type="match status" value="1"/>
</dbReference>
<sequence>MNGRHELKYHINASDYAQLRMRLQTVARLDENVGDDDGYIIRSLYFDNYSDKAVVEKLSGLSRREKFRLRYYNDDTSLIRLEKKSKENRLTYKESTVIKAAQCAALLAGEYDCLKTPDEPLFMELYTKIRYQNLRPKSIVEYHREAYTYHAGNVRVTFDSNIRTANWVAGFLNRHMTTIPAAKTIILEIKYDGFLPDIISDILQIGWRNQTEFSKYVVGRLV</sequence>
<comment type="caution">
    <text evidence="2">The sequence shown here is derived from an EMBL/GenBank/DDBJ whole genome shotgun (WGS) entry which is preliminary data.</text>
</comment>
<dbReference type="InterPro" id="IPR018966">
    <property type="entry name" value="VTC_domain"/>
</dbReference>
<dbReference type="Proteomes" id="UP001158066">
    <property type="component" value="Unassembled WGS sequence"/>
</dbReference>
<keyword evidence="3" id="KW-1185">Reference proteome</keyword>
<dbReference type="AlphaFoldDB" id="A0AA46AHC4"/>
<dbReference type="CDD" id="cd07750">
    <property type="entry name" value="PolyPPase_VTC_like"/>
    <property type="match status" value="1"/>
</dbReference>
<dbReference type="Pfam" id="PF09359">
    <property type="entry name" value="VTC"/>
    <property type="match status" value="1"/>
</dbReference>